<name>A0A4Z1KXW1_9HELO</name>
<keyword evidence="3" id="KW-1185">Reference proteome</keyword>
<dbReference type="InterPro" id="IPR045518">
    <property type="entry name" value="2EXR"/>
</dbReference>
<reference evidence="2 3" key="1">
    <citation type="submission" date="2017-12" db="EMBL/GenBank/DDBJ databases">
        <title>Comparative genomics of Botrytis spp.</title>
        <authorList>
            <person name="Valero-Jimenez C.A."/>
            <person name="Tapia P."/>
            <person name="Veloso J."/>
            <person name="Silva-Moreno E."/>
            <person name="Staats M."/>
            <person name="Valdes J.H."/>
            <person name="Van Kan J.A.L."/>
        </authorList>
    </citation>
    <scope>NUCLEOTIDE SEQUENCE [LARGE SCALE GENOMIC DNA]</scope>
    <source>
        <strain evidence="2 3">MUCL3349</strain>
    </source>
</reference>
<sequence>MMEQHKRLIANERKINEVEHMEESARIAMKNIDHRTKHAFKSCYSSPDMTLAQETENRNSMRNLPLELRRMIWKAAFLESEGRHVFEGGWENGKCHLLRLPLLEVSNSKNSLQLACRESHEVVQEHFTFVFQPMSDGRTAQDPENITALNLLPFNPDKDIAHRYILLKSKDTWAHELWGLTPVKHLSLDSDYFYDSENYHDNLKHHDEMNAIEFIEAACPDLEVLTIKIEGKGFIRDLLGYHTRVDSDFIELNSAFFDHVAATISREKNCPVWKIQRNGDLRDIYTKHTKLFDRARGRNSEYWKRVDMRVVLLQEPVHYWPYRSMCDDLMTLLLEFMQRTWRILVEGFRGEEGFKI</sequence>
<comment type="caution">
    <text evidence="2">The sequence shown here is derived from an EMBL/GenBank/DDBJ whole genome shotgun (WGS) entry which is preliminary data.</text>
</comment>
<dbReference type="Proteomes" id="UP000297280">
    <property type="component" value="Unassembled WGS sequence"/>
</dbReference>
<evidence type="ECO:0000313" key="3">
    <source>
        <dbReference type="Proteomes" id="UP000297280"/>
    </source>
</evidence>
<dbReference type="EMBL" id="PQXO01000120">
    <property type="protein sequence ID" value="TGO89203.1"/>
    <property type="molecule type" value="Genomic_DNA"/>
</dbReference>
<evidence type="ECO:0000313" key="2">
    <source>
        <dbReference type="EMBL" id="TGO89203.1"/>
    </source>
</evidence>
<organism evidence="2 3">
    <name type="scientific">Botrytis porri</name>
    <dbReference type="NCBI Taxonomy" id="87229"/>
    <lineage>
        <taxon>Eukaryota</taxon>
        <taxon>Fungi</taxon>
        <taxon>Dikarya</taxon>
        <taxon>Ascomycota</taxon>
        <taxon>Pezizomycotina</taxon>
        <taxon>Leotiomycetes</taxon>
        <taxon>Helotiales</taxon>
        <taxon>Sclerotiniaceae</taxon>
        <taxon>Botrytis</taxon>
    </lineage>
</organism>
<protein>
    <recommendedName>
        <fullName evidence="1">2EXR domain-containing protein</fullName>
    </recommendedName>
</protein>
<dbReference type="AlphaFoldDB" id="A0A4Z1KXW1"/>
<gene>
    <name evidence="2" type="ORF">BPOR_0120g00110</name>
</gene>
<evidence type="ECO:0000259" key="1">
    <source>
        <dbReference type="Pfam" id="PF20150"/>
    </source>
</evidence>
<accession>A0A4Z1KXW1</accession>
<feature type="domain" description="2EXR" evidence="1">
    <location>
        <begin position="63"/>
        <end position="160"/>
    </location>
</feature>
<proteinExistence type="predicted"/>
<dbReference type="Pfam" id="PF20150">
    <property type="entry name" value="2EXR"/>
    <property type="match status" value="1"/>
</dbReference>